<feature type="transmembrane region" description="Helical" evidence="8">
    <location>
        <begin position="1095"/>
        <end position="1112"/>
    </location>
</feature>
<dbReference type="PANTHER" id="PTHR11453:SF82">
    <property type="entry name" value="BORON TRANSPORTER 1"/>
    <property type="match status" value="1"/>
</dbReference>
<feature type="compositionally biased region" description="Low complexity" evidence="7">
    <location>
        <begin position="1605"/>
        <end position="1623"/>
    </location>
</feature>
<feature type="region of interest" description="Disordered" evidence="7">
    <location>
        <begin position="806"/>
        <end position="828"/>
    </location>
</feature>
<feature type="transmembrane region" description="Helical" evidence="8">
    <location>
        <begin position="1068"/>
        <end position="1088"/>
    </location>
</feature>
<keyword evidence="11" id="KW-1185">Reference proteome</keyword>
<keyword evidence="6" id="KW-0863">Zinc-finger</keyword>
<keyword evidence="4 8" id="KW-1133">Transmembrane helix</keyword>
<dbReference type="Pfam" id="PF00955">
    <property type="entry name" value="HCO3_cotransp"/>
    <property type="match status" value="2"/>
</dbReference>
<dbReference type="PANTHER" id="PTHR11453">
    <property type="entry name" value="ANION EXCHANGE PROTEIN"/>
    <property type="match status" value="1"/>
</dbReference>
<name>A0A388JQ83_CHABU</name>
<feature type="compositionally biased region" description="Gly residues" evidence="7">
    <location>
        <begin position="985"/>
        <end position="994"/>
    </location>
</feature>
<gene>
    <name evidence="10" type="ORF">CBR_g66734</name>
</gene>
<feature type="transmembrane region" description="Helical" evidence="8">
    <location>
        <begin position="1304"/>
        <end position="1326"/>
    </location>
</feature>
<keyword evidence="3 8" id="KW-0812">Transmembrane</keyword>
<feature type="domain" description="CCHC-type" evidence="9">
    <location>
        <begin position="1574"/>
        <end position="1588"/>
    </location>
</feature>
<evidence type="ECO:0000256" key="4">
    <source>
        <dbReference type="ARBA" id="ARBA00022989"/>
    </source>
</evidence>
<evidence type="ECO:0000256" key="7">
    <source>
        <dbReference type="SAM" id="MobiDB-lite"/>
    </source>
</evidence>
<dbReference type="GO" id="GO:0005452">
    <property type="term" value="F:solute:inorganic anion antiporter activity"/>
    <property type="evidence" value="ECO:0007669"/>
    <property type="project" value="InterPro"/>
</dbReference>
<keyword evidence="6" id="KW-0862">Zinc</keyword>
<dbReference type="GO" id="GO:0003676">
    <property type="term" value="F:nucleic acid binding"/>
    <property type="evidence" value="ECO:0007669"/>
    <property type="project" value="InterPro"/>
</dbReference>
<feature type="region of interest" description="Disordered" evidence="7">
    <location>
        <begin position="926"/>
        <end position="1016"/>
    </location>
</feature>
<reference evidence="10 11" key="1">
    <citation type="journal article" date="2018" name="Cell">
        <title>The Chara Genome: Secondary Complexity and Implications for Plant Terrestrialization.</title>
        <authorList>
            <person name="Nishiyama T."/>
            <person name="Sakayama H."/>
            <person name="Vries J.D."/>
            <person name="Buschmann H."/>
            <person name="Saint-Marcoux D."/>
            <person name="Ullrich K.K."/>
            <person name="Haas F.B."/>
            <person name="Vanderstraeten L."/>
            <person name="Becker D."/>
            <person name="Lang D."/>
            <person name="Vosolsobe S."/>
            <person name="Rombauts S."/>
            <person name="Wilhelmsson P.K.I."/>
            <person name="Janitza P."/>
            <person name="Kern R."/>
            <person name="Heyl A."/>
            <person name="Rumpler F."/>
            <person name="Villalobos L.I.A.C."/>
            <person name="Clay J.M."/>
            <person name="Skokan R."/>
            <person name="Toyoda A."/>
            <person name="Suzuki Y."/>
            <person name="Kagoshima H."/>
            <person name="Schijlen E."/>
            <person name="Tajeshwar N."/>
            <person name="Catarino B."/>
            <person name="Hetherington A.J."/>
            <person name="Saltykova A."/>
            <person name="Bonnot C."/>
            <person name="Breuninger H."/>
            <person name="Symeonidi A."/>
            <person name="Radhakrishnan G.V."/>
            <person name="Van Nieuwerburgh F."/>
            <person name="Deforce D."/>
            <person name="Chang C."/>
            <person name="Karol K.G."/>
            <person name="Hedrich R."/>
            <person name="Ulvskov P."/>
            <person name="Glockner G."/>
            <person name="Delwiche C.F."/>
            <person name="Petrasek J."/>
            <person name="Van de Peer Y."/>
            <person name="Friml J."/>
            <person name="Beilby M."/>
            <person name="Dolan L."/>
            <person name="Kohara Y."/>
            <person name="Sugano S."/>
            <person name="Fujiyama A."/>
            <person name="Delaux P.-M."/>
            <person name="Quint M."/>
            <person name="TheiBen G."/>
            <person name="Hagemann M."/>
            <person name="Harholt J."/>
            <person name="Dunand C."/>
            <person name="Zachgo S."/>
            <person name="Langdale J."/>
            <person name="Maumus F."/>
            <person name="Straeten D.V.D."/>
            <person name="Gould S.B."/>
            <person name="Rensing S.A."/>
        </authorList>
    </citation>
    <scope>NUCLEOTIDE SEQUENCE [LARGE SCALE GENOMIC DNA]</scope>
    <source>
        <strain evidence="10 11">S276</strain>
    </source>
</reference>
<dbReference type="Proteomes" id="UP000265515">
    <property type="component" value="Unassembled WGS sequence"/>
</dbReference>
<dbReference type="OrthoDB" id="1735926at2759"/>
<dbReference type="InterPro" id="IPR011531">
    <property type="entry name" value="HCO3_transpt-like_TM_dom"/>
</dbReference>
<dbReference type="PROSITE" id="PS50158">
    <property type="entry name" value="ZF_CCHC"/>
    <property type="match status" value="1"/>
</dbReference>
<evidence type="ECO:0000256" key="3">
    <source>
        <dbReference type="ARBA" id="ARBA00022692"/>
    </source>
</evidence>
<feature type="region of interest" description="Disordered" evidence="7">
    <location>
        <begin position="481"/>
        <end position="512"/>
    </location>
</feature>
<dbReference type="InterPro" id="IPR003020">
    <property type="entry name" value="HCO3_transpt_euk"/>
</dbReference>
<feature type="compositionally biased region" description="Polar residues" evidence="7">
    <location>
        <begin position="186"/>
        <end position="200"/>
    </location>
</feature>
<feature type="transmembrane region" description="Helical" evidence="8">
    <location>
        <begin position="1209"/>
        <end position="1232"/>
    </location>
</feature>
<feature type="region of interest" description="Disordered" evidence="7">
    <location>
        <begin position="116"/>
        <end position="222"/>
    </location>
</feature>
<dbReference type="GO" id="GO:0005886">
    <property type="term" value="C:plasma membrane"/>
    <property type="evidence" value="ECO:0007669"/>
    <property type="project" value="TreeGrafter"/>
</dbReference>
<feature type="region of interest" description="Disordered" evidence="7">
    <location>
        <begin position="46"/>
        <end position="91"/>
    </location>
</feature>
<evidence type="ECO:0000256" key="5">
    <source>
        <dbReference type="ARBA" id="ARBA00023136"/>
    </source>
</evidence>
<comment type="caution">
    <text evidence="10">The sequence shown here is derived from an EMBL/GenBank/DDBJ whole genome shotgun (WGS) entry which is preliminary data.</text>
</comment>
<feature type="transmembrane region" description="Helical" evidence="8">
    <location>
        <begin position="1346"/>
        <end position="1368"/>
    </location>
</feature>
<dbReference type="GO" id="GO:0050801">
    <property type="term" value="P:monoatomic ion homeostasis"/>
    <property type="evidence" value="ECO:0007669"/>
    <property type="project" value="TreeGrafter"/>
</dbReference>
<protein>
    <recommendedName>
        <fullName evidence="9">CCHC-type domain-containing protein</fullName>
    </recommendedName>
</protein>
<evidence type="ECO:0000313" key="11">
    <source>
        <dbReference type="Proteomes" id="UP000265515"/>
    </source>
</evidence>
<feature type="compositionally biased region" description="Polar residues" evidence="7">
    <location>
        <begin position="806"/>
        <end position="821"/>
    </location>
</feature>
<evidence type="ECO:0000256" key="1">
    <source>
        <dbReference type="ARBA" id="ARBA00004141"/>
    </source>
</evidence>
<dbReference type="InterPro" id="IPR001878">
    <property type="entry name" value="Znf_CCHC"/>
</dbReference>
<dbReference type="GO" id="GO:0008270">
    <property type="term" value="F:zinc ion binding"/>
    <property type="evidence" value="ECO:0007669"/>
    <property type="project" value="UniProtKB-KW"/>
</dbReference>
<organism evidence="10 11">
    <name type="scientific">Chara braunii</name>
    <name type="common">Braun's stonewort</name>
    <dbReference type="NCBI Taxonomy" id="69332"/>
    <lineage>
        <taxon>Eukaryota</taxon>
        <taxon>Viridiplantae</taxon>
        <taxon>Streptophyta</taxon>
        <taxon>Charophyceae</taxon>
        <taxon>Charales</taxon>
        <taxon>Characeae</taxon>
        <taxon>Chara</taxon>
    </lineage>
</organism>
<proteinExistence type="inferred from homology"/>
<evidence type="ECO:0000256" key="8">
    <source>
        <dbReference type="SAM" id="Phobius"/>
    </source>
</evidence>
<keyword evidence="5 8" id="KW-0472">Membrane</keyword>
<feature type="transmembrane region" description="Helical" evidence="8">
    <location>
        <begin position="1244"/>
        <end position="1264"/>
    </location>
</feature>
<evidence type="ECO:0000256" key="2">
    <source>
        <dbReference type="ARBA" id="ARBA00006262"/>
    </source>
</evidence>
<dbReference type="STRING" id="69332.A0A388JQ83"/>
<feature type="region of interest" description="Disordered" evidence="7">
    <location>
        <begin position="1509"/>
        <end position="1552"/>
    </location>
</feature>
<accession>A0A388JQ83</accession>
<dbReference type="GO" id="GO:0006820">
    <property type="term" value="P:monoatomic anion transport"/>
    <property type="evidence" value="ECO:0007669"/>
    <property type="project" value="InterPro"/>
</dbReference>
<keyword evidence="6" id="KW-0479">Metal-binding</keyword>
<evidence type="ECO:0000259" key="9">
    <source>
        <dbReference type="PROSITE" id="PS50158"/>
    </source>
</evidence>
<feature type="region of interest" description="Disordered" evidence="7">
    <location>
        <begin position="1602"/>
        <end position="1623"/>
    </location>
</feature>
<comment type="similarity">
    <text evidence="2">Belongs to the anion exchanger (TC 2.A.31.3) family.</text>
</comment>
<feature type="transmembrane region" description="Helical" evidence="8">
    <location>
        <begin position="1148"/>
        <end position="1166"/>
    </location>
</feature>
<evidence type="ECO:0000256" key="6">
    <source>
        <dbReference type="PROSITE-ProRule" id="PRU00047"/>
    </source>
</evidence>
<comment type="subcellular location">
    <subcellularLocation>
        <location evidence="1">Membrane</location>
        <topology evidence="1">Multi-pass membrane protein</topology>
    </subcellularLocation>
</comment>
<evidence type="ECO:0000313" key="10">
    <source>
        <dbReference type="EMBL" id="GBG59928.1"/>
    </source>
</evidence>
<sequence length="1623" mass="171575">MKAGRRGNSGPELTASAGVDFLQHQPNCTTADCTLKRSGGIVRTESEVCANSQGARSARARPLPSPSPSLKHFSPVSPRGGTAAVGKGQGEVTAGRNLTARRTEAAGFVSKELPSVAKPASGGVRGLRGPGAARVTSPSLAATGGFTVKGSSPCKPTGTRRKSDAVGHGTPRVGCGIGRQDISRCPQRSSWASGLPSSSRPVGGTGAGGATQHRRVKEPDREGCVEAGVHVRTWAVPSAAGSLASPANGHIDQQQEIEGRERLTTVERVCQEGEGIRISDPCRLNLDRDVDTECSVVQVGGGEEDVGEIATTSQAFSDPPPAVGATGSRALRRQRRGGSKVEAVLGRECEGSENLTLQSKLKGIEPSSLGSSVGSNDEPEAAQIVPLVLVEGKAPQQLGNRGEPVRDALATQEVPSGCRHEVPFLSTKRVAGSGPLINVQETQLASGSVGWEAPVTLTPGIQGATLVDDGFRRSSGSVDNCNGTLKARKPKAADETTTRPKRLPTGQLSRLDGCHEIGSQSSSAQGCISLGSAATDRFSTHSRGRGSGAVLPHAEQEHDLGTIDIELKPQFEKELLSAASDGNPQSHLTQGLVRLGCHEQQPVHCLDFSVDTGLLQRSSFAEWGDQAPILPVDSVASNGSALAQAKVQSCIHSHVQVEILPHPPVGSEGPASLEKATTYGVPDKSMSYAVDLERRSGAGISIGGLGLGERLTASGAAVSSPTAHIPVFPGGGNRSSERPHCSHVSGALQCADRRFQVGKAEEKEGRVGKGEIDGLSHKGRVALPRDHALLSVTANSLGYRMGDNNTRQSYSMPLPVTSQNEVGKKQEWRPEERVYGLDSEAEGVCEPEEGSGALHAPSGVRVEVKLQSKITQRPSPSNLSGKWLASTNDDIAPHETSTTTTPVRRRVLGTVQHPLTAVKRLGKTAGDSVGELDQGQVAASGGSLRASRIPESMHPPWMQSSMPETRHDMSQEIDDVPDDSQTGRGSLGPAGGEGNRLQKQSSSLSRPLGGKPAGVVETGMEPYPGLQGMPGCLCGQLFKGVCRDVRLRIPQYFKDWRDDHPVNTVKTIIYLLLISIVPALALGMYLELRTEGKTGVIEVISSISLSGLLFSIVGGQPLLRLGVSAPFCCFLAFVYSSSVRLHVEFLPWMGWIGIWATSFVIMAAATDGCCRLSHGVTRFTWDALQVFSSLCLIWDGVASMIKTFHKLPLGSAAVGLWLAGSVTVATIFIGAADRWPLFKQAFRARLAAASPLIVVIFFTGLSYAPRLSKIGLPNVGVPQRVGFLDGERKLGSFVKISSVPVGKIVMASVPGFFLALLIFVDHTVAAAAVQNPSFNLQKPTVYHWDLLLVGGIMLLCSVLGLPFSYGLFYQSIEHVSALSITVAAGNDEEAAQGCQQILFTHEQRLSGFFTSILFAGVLLPNVSMPIGKIPQAVLLEVRTKLVDEAYVEQHNFGTFSKKALDIEVKLGSAHQASHDGRKRLPQDWKKKGQLMFVDHDGQRTEIDDFPDLGEVTEQDGASETSDGGVVAPIKEKARGTGKKKVVRSTGQGDQGTPAWVKLGLEYEVWRDRVARGTCMNCGNYGHTSRTCRGKKVLTRVASPTVVGLSSNSGGASASTSQGNTSGQ</sequence>
<dbReference type="EMBL" id="BFEA01000007">
    <property type="protein sequence ID" value="GBG59928.1"/>
    <property type="molecule type" value="Genomic_DNA"/>
</dbReference>
<dbReference type="Gramene" id="GBG59928">
    <property type="protein sequence ID" value="GBG59928"/>
    <property type="gene ID" value="CBR_g66734"/>
</dbReference>